<dbReference type="SUPFAM" id="SSF102114">
    <property type="entry name" value="Radical SAM enzymes"/>
    <property type="match status" value="1"/>
</dbReference>
<keyword evidence="4" id="KW-0411">Iron-sulfur</keyword>
<gene>
    <name evidence="5" type="ORF">Q4T40_06635</name>
</gene>
<evidence type="ECO:0000256" key="3">
    <source>
        <dbReference type="ARBA" id="ARBA00023004"/>
    </source>
</evidence>
<comment type="caution">
    <text evidence="5">The sequence shown here is derived from an EMBL/GenBank/DDBJ whole genome shotgun (WGS) entry which is preliminary data.</text>
</comment>
<dbReference type="InterPro" id="IPR058240">
    <property type="entry name" value="rSAM_sf"/>
</dbReference>
<accession>A0ABU3NVQ8</accession>
<evidence type="ECO:0000256" key="4">
    <source>
        <dbReference type="ARBA" id="ARBA00023014"/>
    </source>
</evidence>
<dbReference type="InterPro" id="IPR007197">
    <property type="entry name" value="rSAM"/>
</dbReference>
<protein>
    <submittedName>
        <fullName evidence="5">4Fe-4S cluster-binding domain-containing protein</fullName>
    </submittedName>
</protein>
<proteinExistence type="predicted"/>
<evidence type="ECO:0000256" key="1">
    <source>
        <dbReference type="ARBA" id="ARBA00022691"/>
    </source>
</evidence>
<dbReference type="Proteomes" id="UP001254848">
    <property type="component" value="Unassembled WGS sequence"/>
</dbReference>
<dbReference type="Gene3D" id="3.20.20.70">
    <property type="entry name" value="Aldolase class I"/>
    <property type="match status" value="1"/>
</dbReference>
<dbReference type="InterPro" id="IPR013785">
    <property type="entry name" value="Aldolase_TIM"/>
</dbReference>
<dbReference type="SFLD" id="SFLDS00029">
    <property type="entry name" value="Radical_SAM"/>
    <property type="match status" value="1"/>
</dbReference>
<dbReference type="EMBL" id="JAUOZS010000001">
    <property type="protein sequence ID" value="MDT8900909.1"/>
    <property type="molecule type" value="Genomic_DNA"/>
</dbReference>
<evidence type="ECO:0000313" key="5">
    <source>
        <dbReference type="EMBL" id="MDT8900909.1"/>
    </source>
</evidence>
<evidence type="ECO:0000256" key="2">
    <source>
        <dbReference type="ARBA" id="ARBA00022723"/>
    </source>
</evidence>
<keyword evidence="6" id="KW-1185">Reference proteome</keyword>
<keyword evidence="1" id="KW-0949">S-adenosyl-L-methionine</keyword>
<dbReference type="RefSeq" id="WP_413779441.1">
    <property type="nucleotide sequence ID" value="NZ_JAUOZS010000001.1"/>
</dbReference>
<dbReference type="Pfam" id="PF13353">
    <property type="entry name" value="Fer4_12"/>
    <property type="match status" value="1"/>
</dbReference>
<organism evidence="5 6">
    <name type="scientific">Anaeroselena agilis</name>
    <dbReference type="NCBI Taxonomy" id="3063788"/>
    <lineage>
        <taxon>Bacteria</taxon>
        <taxon>Bacillati</taxon>
        <taxon>Bacillota</taxon>
        <taxon>Negativicutes</taxon>
        <taxon>Acetonemataceae</taxon>
        <taxon>Anaeroselena</taxon>
    </lineage>
</organism>
<keyword evidence="2" id="KW-0479">Metal-binding</keyword>
<keyword evidence="3" id="KW-0408">Iron</keyword>
<sequence length="144" mass="16016">MRLAGVVPEVVTCYPAMATEVFFQGCDRGCKDCHNPSLLPFDGGEEWGIEQVVNAIDDWSGVISLTGGDPLRQGADCKALALRLRECYPGKQLWLFTGEVPERLPLWVYRVFDVIKTGPYIYYLATGGFPASSNQQLLQRGVHY</sequence>
<name>A0ABU3NVQ8_9FIRM</name>
<evidence type="ECO:0000313" key="6">
    <source>
        <dbReference type="Proteomes" id="UP001254848"/>
    </source>
</evidence>
<reference evidence="5 6" key="1">
    <citation type="submission" date="2023-07" db="EMBL/GenBank/DDBJ databases">
        <title>The novel representative of Negativicutes class, Anaeroselena agilis gen. nov. sp. nov.</title>
        <authorList>
            <person name="Prokofeva M.I."/>
            <person name="Elcheninov A.G."/>
            <person name="Klyukina A."/>
            <person name="Kublanov I.V."/>
            <person name="Frolov E.N."/>
            <person name="Podosokorskaya O.A."/>
        </authorList>
    </citation>
    <scope>NUCLEOTIDE SEQUENCE [LARGE SCALE GENOMIC DNA]</scope>
    <source>
        <strain evidence="5 6">4137-cl</strain>
    </source>
</reference>